<dbReference type="GO" id="GO:0006798">
    <property type="term" value="P:polyphosphate catabolic process"/>
    <property type="evidence" value="ECO:0007669"/>
    <property type="project" value="TreeGrafter"/>
</dbReference>
<feature type="region of interest" description="Disordered" evidence="1">
    <location>
        <begin position="24"/>
        <end position="123"/>
    </location>
</feature>
<keyword evidence="3" id="KW-1185">Reference proteome</keyword>
<gene>
    <name evidence="2" type="ORF">PPNO1_LOCUS604</name>
</gene>
<dbReference type="AlphaFoldDB" id="A0A9P1M7N2"/>
<dbReference type="Gene3D" id="3.60.21.10">
    <property type="match status" value="1"/>
</dbReference>
<evidence type="ECO:0000313" key="3">
    <source>
        <dbReference type="Proteomes" id="UP000838763"/>
    </source>
</evidence>
<evidence type="ECO:0000313" key="2">
    <source>
        <dbReference type="EMBL" id="CAI4210804.1"/>
    </source>
</evidence>
<dbReference type="OrthoDB" id="10267127at2759"/>
<name>A0A9P1M7N2_9PEZI</name>
<dbReference type="GO" id="GO:0016791">
    <property type="term" value="F:phosphatase activity"/>
    <property type="evidence" value="ECO:0007669"/>
    <property type="project" value="TreeGrafter"/>
</dbReference>
<dbReference type="GO" id="GO:0005737">
    <property type="term" value="C:cytoplasm"/>
    <property type="evidence" value="ECO:0007669"/>
    <property type="project" value="TreeGrafter"/>
</dbReference>
<evidence type="ECO:0000256" key="1">
    <source>
        <dbReference type="SAM" id="MobiDB-lite"/>
    </source>
</evidence>
<dbReference type="Proteomes" id="UP000838763">
    <property type="component" value="Unassembled WGS sequence"/>
</dbReference>
<dbReference type="PANTHER" id="PTHR42850">
    <property type="entry name" value="METALLOPHOSPHOESTERASE"/>
    <property type="match status" value="1"/>
</dbReference>
<organism evidence="2 3">
    <name type="scientific">Parascedosporium putredinis</name>
    <dbReference type="NCBI Taxonomy" id="1442378"/>
    <lineage>
        <taxon>Eukaryota</taxon>
        <taxon>Fungi</taxon>
        <taxon>Dikarya</taxon>
        <taxon>Ascomycota</taxon>
        <taxon>Pezizomycotina</taxon>
        <taxon>Sordariomycetes</taxon>
        <taxon>Hypocreomycetidae</taxon>
        <taxon>Microascales</taxon>
        <taxon>Microascaceae</taxon>
        <taxon>Parascedosporium</taxon>
    </lineage>
</organism>
<feature type="compositionally biased region" description="Polar residues" evidence="1">
    <location>
        <begin position="89"/>
        <end position="99"/>
    </location>
</feature>
<dbReference type="SUPFAM" id="SSF56300">
    <property type="entry name" value="Metallo-dependent phosphatases"/>
    <property type="match status" value="1"/>
</dbReference>
<comment type="caution">
    <text evidence="2">The sequence shown here is derived from an EMBL/GenBank/DDBJ whole genome shotgun (WGS) entry which is preliminary data.</text>
</comment>
<feature type="compositionally biased region" description="Basic and acidic residues" evidence="1">
    <location>
        <begin position="62"/>
        <end position="88"/>
    </location>
</feature>
<dbReference type="PANTHER" id="PTHR42850:SF4">
    <property type="entry name" value="ZINC-DEPENDENT ENDOPOLYPHOSPHATASE"/>
    <property type="match status" value="1"/>
</dbReference>
<dbReference type="InterPro" id="IPR050126">
    <property type="entry name" value="Ap4A_hydrolase"/>
</dbReference>
<dbReference type="GO" id="GO:0000298">
    <property type="term" value="F:endopolyphosphatase activity"/>
    <property type="evidence" value="ECO:0007669"/>
    <property type="project" value="TreeGrafter"/>
</dbReference>
<protein>
    <submittedName>
        <fullName evidence="2">Uncharacterized protein</fullName>
    </submittedName>
</protein>
<dbReference type="InterPro" id="IPR029052">
    <property type="entry name" value="Metallo-depent_PP-like"/>
</dbReference>
<reference evidence="2" key="1">
    <citation type="submission" date="2022-11" db="EMBL/GenBank/DDBJ databases">
        <authorList>
            <person name="Scott C."/>
            <person name="Bruce N."/>
        </authorList>
    </citation>
    <scope>NUCLEOTIDE SEQUENCE</scope>
</reference>
<proteinExistence type="predicted"/>
<dbReference type="EMBL" id="CALLCH030000001">
    <property type="protein sequence ID" value="CAI4210804.1"/>
    <property type="molecule type" value="Genomic_DNA"/>
</dbReference>
<feature type="compositionally biased region" description="Basic and acidic residues" evidence="1">
    <location>
        <begin position="29"/>
        <end position="41"/>
    </location>
</feature>
<sequence length="419" mass="46346">MSPLFAVVSFLYTSDRLFNSAVSLTPPIEKPKPFQDPKPQADEPTLEEELKPAEPAPEPVEPESKPAEQDAKQPEEAEKNKQSEDTEQNKQSQETTPAQKPTEKPNDSTQQPKPPELLAKTGYDAESGNDHLIFTGGLLTLGPDSAAVVDLAMSLGASSVRGIPEDRVLLVRELMNAPRNNGTNKIHGLGGDNEADDELEQEHLARGDYVERIVANSLTVEQIDWLADLPAILDIGNIPTVQSVYVSHAGLVPGLKPDVHDPWPAMNMRSIVYPREQVRWTTAKKLVEERLKKQEAESGKKKFIGRKAKDALILAAYQDSARPGDRDVMVPIDDYSGYEWAPVWNRMESEKSEAERQTIIYGRDTKYGLNLGKYTFGLNTRCVFGEQLTALVISGSSTGVQQKTISVDCSREQEPENTE</sequence>
<accession>A0A9P1M7N2</accession>